<evidence type="ECO:0000313" key="3">
    <source>
        <dbReference type="Proteomes" id="UP001233999"/>
    </source>
</evidence>
<reference evidence="2" key="2">
    <citation type="submission" date="2023-05" db="EMBL/GenBank/DDBJ databases">
        <authorList>
            <person name="Fouks B."/>
        </authorList>
    </citation>
    <scope>NUCLEOTIDE SEQUENCE</scope>
    <source>
        <strain evidence="2">Stay&amp;Tobe</strain>
        <tissue evidence="2">Testes</tissue>
    </source>
</reference>
<dbReference type="Gene3D" id="3.20.20.100">
    <property type="entry name" value="NADP-dependent oxidoreductase domain"/>
    <property type="match status" value="1"/>
</dbReference>
<dbReference type="PROSITE" id="PS00062">
    <property type="entry name" value="ALDOKETO_REDUCTASE_2"/>
    <property type="match status" value="1"/>
</dbReference>
<dbReference type="PANTHER" id="PTHR11732">
    <property type="entry name" value="ALDO/KETO REDUCTASE"/>
    <property type="match status" value="1"/>
</dbReference>
<dbReference type="SUPFAM" id="SSF51430">
    <property type="entry name" value="NAD(P)-linked oxidoreductase"/>
    <property type="match status" value="1"/>
</dbReference>
<protein>
    <recommendedName>
        <fullName evidence="1">NADP-dependent oxidoreductase domain-containing protein</fullName>
    </recommendedName>
</protein>
<evidence type="ECO:0000259" key="1">
    <source>
        <dbReference type="Pfam" id="PF00248"/>
    </source>
</evidence>
<dbReference type="Proteomes" id="UP001233999">
    <property type="component" value="Unassembled WGS sequence"/>
</dbReference>
<name>A0AAD8AKG9_DIPPU</name>
<dbReference type="InterPro" id="IPR020471">
    <property type="entry name" value="AKR"/>
</dbReference>
<sequence length="400" mass="45713">MSAQNFSRQQFALLINHIHLNTWGAIFALALCVATDEELEAALDAALEAGYRHIDTAGKVKREDLFIVTKLPPIGNRPEGVEKYIKRSLENLGLDYLDMYLVHVPFGFMERGEEIHPVNEDGMILLDKTTNHVEIWKAMEAQVDAGRTKAIGLSNFNISQIERVLNAARIPPANLQVELHVYFQQRELVNFCKTHNIVVCAYSPLGSRGTVQLLKKAGTSRELPDLMSNPVVQEVAKQHDKTPAQILLRHIIQRGIAAIPKSTNPQRILQNFQVLDFELSSDNMAALDKLDQGPNGRILNFEFFKGVKEHPDLYGKWQYALKYIYHFIHFSATSDRNVYIICVCLSNAMSRVKDLIDLKTVDNNYYTFFYQEKFESPMQYFRIESFPYPSILKIPCFITI</sequence>
<comment type="caution">
    <text evidence="2">The sequence shown here is derived from an EMBL/GenBank/DDBJ whole genome shotgun (WGS) entry which is preliminary data.</text>
</comment>
<keyword evidence="3" id="KW-1185">Reference proteome</keyword>
<dbReference type="GO" id="GO:0016491">
    <property type="term" value="F:oxidoreductase activity"/>
    <property type="evidence" value="ECO:0007669"/>
    <property type="project" value="InterPro"/>
</dbReference>
<feature type="domain" description="NADP-dependent oxidoreductase" evidence="1">
    <location>
        <begin position="35"/>
        <end position="291"/>
    </location>
</feature>
<accession>A0AAD8AKG9</accession>
<dbReference type="InterPro" id="IPR018170">
    <property type="entry name" value="Aldo/ket_reductase_CS"/>
</dbReference>
<dbReference type="InterPro" id="IPR023210">
    <property type="entry name" value="NADP_OxRdtase_dom"/>
</dbReference>
<organism evidence="2 3">
    <name type="scientific">Diploptera punctata</name>
    <name type="common">Pacific beetle cockroach</name>
    <dbReference type="NCBI Taxonomy" id="6984"/>
    <lineage>
        <taxon>Eukaryota</taxon>
        <taxon>Metazoa</taxon>
        <taxon>Ecdysozoa</taxon>
        <taxon>Arthropoda</taxon>
        <taxon>Hexapoda</taxon>
        <taxon>Insecta</taxon>
        <taxon>Pterygota</taxon>
        <taxon>Neoptera</taxon>
        <taxon>Polyneoptera</taxon>
        <taxon>Dictyoptera</taxon>
        <taxon>Blattodea</taxon>
        <taxon>Blaberoidea</taxon>
        <taxon>Blaberidae</taxon>
        <taxon>Diplopterinae</taxon>
        <taxon>Diploptera</taxon>
    </lineage>
</organism>
<feature type="non-terminal residue" evidence="2">
    <location>
        <position position="400"/>
    </location>
</feature>
<dbReference type="Pfam" id="PF00248">
    <property type="entry name" value="Aldo_ket_red"/>
    <property type="match status" value="1"/>
</dbReference>
<proteinExistence type="predicted"/>
<dbReference type="PRINTS" id="PR00069">
    <property type="entry name" value="ALDKETRDTASE"/>
</dbReference>
<reference evidence="2" key="1">
    <citation type="journal article" date="2023" name="IScience">
        <title>Live-bearing cockroach genome reveals convergent evolutionary mechanisms linked to viviparity in insects and beyond.</title>
        <authorList>
            <person name="Fouks B."/>
            <person name="Harrison M.C."/>
            <person name="Mikhailova A.A."/>
            <person name="Marchal E."/>
            <person name="English S."/>
            <person name="Carruthers M."/>
            <person name="Jennings E.C."/>
            <person name="Chiamaka E.L."/>
            <person name="Frigard R.A."/>
            <person name="Pippel M."/>
            <person name="Attardo G.M."/>
            <person name="Benoit J.B."/>
            <person name="Bornberg-Bauer E."/>
            <person name="Tobe S.S."/>
        </authorList>
    </citation>
    <scope>NUCLEOTIDE SEQUENCE</scope>
    <source>
        <strain evidence="2">Stay&amp;Tobe</strain>
    </source>
</reference>
<gene>
    <name evidence="2" type="ORF">L9F63_009862</name>
</gene>
<evidence type="ECO:0000313" key="2">
    <source>
        <dbReference type="EMBL" id="KAJ9599822.1"/>
    </source>
</evidence>
<dbReference type="PROSITE" id="PS00063">
    <property type="entry name" value="ALDOKETO_REDUCTASE_3"/>
    <property type="match status" value="1"/>
</dbReference>
<dbReference type="InterPro" id="IPR036812">
    <property type="entry name" value="NAD(P)_OxRdtase_dom_sf"/>
</dbReference>
<dbReference type="AlphaFoldDB" id="A0AAD8AKG9"/>
<dbReference type="EMBL" id="JASPKZ010000467">
    <property type="protein sequence ID" value="KAJ9599822.1"/>
    <property type="molecule type" value="Genomic_DNA"/>
</dbReference>